<evidence type="ECO:0000256" key="7">
    <source>
        <dbReference type="ARBA" id="ARBA00023077"/>
    </source>
</evidence>
<dbReference type="GO" id="GO:0009279">
    <property type="term" value="C:cell outer membrane"/>
    <property type="evidence" value="ECO:0007669"/>
    <property type="project" value="UniProtKB-SubCell"/>
</dbReference>
<evidence type="ECO:0000256" key="11">
    <source>
        <dbReference type="PROSITE-ProRule" id="PRU01360"/>
    </source>
</evidence>
<dbReference type="Gene3D" id="2.40.170.20">
    <property type="entry name" value="TonB-dependent receptor, beta-barrel domain"/>
    <property type="match status" value="1"/>
</dbReference>
<dbReference type="InterPro" id="IPR011276">
    <property type="entry name" value="TonB_haem/Hb_rcpt"/>
</dbReference>
<dbReference type="Pfam" id="PF07715">
    <property type="entry name" value="Plug"/>
    <property type="match status" value="1"/>
</dbReference>
<dbReference type="InterPro" id="IPR012910">
    <property type="entry name" value="Plug_dom"/>
</dbReference>
<name>A0A5E4RL79_9BURK</name>
<dbReference type="GO" id="GO:0044718">
    <property type="term" value="P:siderophore transmembrane transport"/>
    <property type="evidence" value="ECO:0007669"/>
    <property type="project" value="TreeGrafter"/>
</dbReference>
<dbReference type="SUPFAM" id="SSF56935">
    <property type="entry name" value="Porins"/>
    <property type="match status" value="1"/>
</dbReference>
<protein>
    <submittedName>
        <fullName evidence="17">Hemin receptor</fullName>
    </submittedName>
</protein>
<evidence type="ECO:0000256" key="14">
    <source>
        <dbReference type="SAM" id="Phobius"/>
    </source>
</evidence>
<accession>A0A5E4RL79</accession>
<feature type="compositionally biased region" description="Polar residues" evidence="13">
    <location>
        <begin position="1"/>
        <end position="18"/>
    </location>
</feature>
<dbReference type="Gene3D" id="2.170.130.10">
    <property type="entry name" value="TonB-dependent receptor, plug domain"/>
    <property type="match status" value="1"/>
</dbReference>
<evidence type="ECO:0000256" key="9">
    <source>
        <dbReference type="ARBA" id="ARBA00023170"/>
    </source>
</evidence>
<dbReference type="InterPro" id="IPR036942">
    <property type="entry name" value="Beta-barrel_TonB_sf"/>
</dbReference>
<organism evidence="17 18">
    <name type="scientific">Pandoraea iniqua</name>
    <dbReference type="NCBI Taxonomy" id="2508288"/>
    <lineage>
        <taxon>Bacteria</taxon>
        <taxon>Pseudomonadati</taxon>
        <taxon>Pseudomonadota</taxon>
        <taxon>Betaproteobacteria</taxon>
        <taxon>Burkholderiales</taxon>
        <taxon>Burkholderiaceae</taxon>
        <taxon>Pandoraea</taxon>
    </lineage>
</organism>
<reference evidence="17 18" key="1">
    <citation type="submission" date="2019-08" db="EMBL/GenBank/DDBJ databases">
        <authorList>
            <person name="Peeters C."/>
        </authorList>
    </citation>
    <scope>NUCLEOTIDE SEQUENCE [LARGE SCALE GENOMIC DNA]</scope>
    <source>
        <strain evidence="17 18">LMG 31115</strain>
    </source>
</reference>
<evidence type="ECO:0000259" key="16">
    <source>
        <dbReference type="Pfam" id="PF07715"/>
    </source>
</evidence>
<evidence type="ECO:0000256" key="3">
    <source>
        <dbReference type="ARBA" id="ARBA00022448"/>
    </source>
</evidence>
<feature type="domain" description="TonB-dependent receptor plug" evidence="16">
    <location>
        <begin position="139"/>
        <end position="257"/>
    </location>
</feature>
<evidence type="ECO:0000256" key="4">
    <source>
        <dbReference type="ARBA" id="ARBA00022452"/>
    </source>
</evidence>
<feature type="region of interest" description="Disordered" evidence="13">
    <location>
        <begin position="315"/>
        <end position="343"/>
    </location>
</feature>
<proteinExistence type="inferred from homology"/>
<keyword evidence="6" id="KW-0732">Signal</keyword>
<comment type="similarity">
    <text evidence="2 11 12">Belongs to the TonB-dependent receptor family.</text>
</comment>
<dbReference type="InterPro" id="IPR000531">
    <property type="entry name" value="Beta-barrel_TonB"/>
</dbReference>
<keyword evidence="10 11" id="KW-0998">Cell outer membrane</keyword>
<feature type="domain" description="TonB-dependent receptor-like beta-barrel" evidence="15">
    <location>
        <begin position="366"/>
        <end position="796"/>
    </location>
</feature>
<evidence type="ECO:0000256" key="12">
    <source>
        <dbReference type="RuleBase" id="RU003357"/>
    </source>
</evidence>
<evidence type="ECO:0000313" key="17">
    <source>
        <dbReference type="EMBL" id="VVD64067.1"/>
    </source>
</evidence>
<dbReference type="InterPro" id="IPR037066">
    <property type="entry name" value="Plug_dom_sf"/>
</dbReference>
<dbReference type="NCBIfam" id="TIGR01786">
    <property type="entry name" value="TonB-hemlactrns"/>
    <property type="match status" value="1"/>
</dbReference>
<dbReference type="InterPro" id="IPR039426">
    <property type="entry name" value="TonB-dep_rcpt-like"/>
</dbReference>
<gene>
    <name evidence="17" type="primary">hemR</name>
    <name evidence="17" type="ORF">PIN31115_00243</name>
</gene>
<dbReference type="PROSITE" id="PS52016">
    <property type="entry name" value="TONB_DEPENDENT_REC_3"/>
    <property type="match status" value="1"/>
</dbReference>
<evidence type="ECO:0000259" key="15">
    <source>
        <dbReference type="Pfam" id="PF00593"/>
    </source>
</evidence>
<feature type="compositionally biased region" description="Low complexity" evidence="13">
    <location>
        <begin position="323"/>
        <end position="335"/>
    </location>
</feature>
<evidence type="ECO:0000256" key="8">
    <source>
        <dbReference type="ARBA" id="ARBA00023136"/>
    </source>
</evidence>
<evidence type="ECO:0000256" key="1">
    <source>
        <dbReference type="ARBA" id="ARBA00004571"/>
    </source>
</evidence>
<dbReference type="CDD" id="cd01347">
    <property type="entry name" value="ligand_gated_channel"/>
    <property type="match status" value="1"/>
</dbReference>
<dbReference type="GO" id="GO:0015344">
    <property type="term" value="F:siderophore uptake transmembrane transporter activity"/>
    <property type="evidence" value="ECO:0007669"/>
    <property type="project" value="TreeGrafter"/>
</dbReference>
<comment type="subcellular location">
    <subcellularLocation>
        <location evidence="1 11">Cell outer membrane</location>
        <topology evidence="1 11">Multi-pass membrane protein</topology>
    </subcellularLocation>
</comment>
<keyword evidence="18" id="KW-1185">Reference proteome</keyword>
<feature type="compositionally biased region" description="Basic and acidic residues" evidence="13">
    <location>
        <begin position="35"/>
        <end position="45"/>
    </location>
</feature>
<evidence type="ECO:0000256" key="5">
    <source>
        <dbReference type="ARBA" id="ARBA00022692"/>
    </source>
</evidence>
<keyword evidence="7 12" id="KW-0798">TonB box</keyword>
<keyword evidence="8 11" id="KW-0472">Membrane</keyword>
<dbReference type="PANTHER" id="PTHR30069:SF29">
    <property type="entry name" value="HEMOGLOBIN AND HEMOGLOBIN-HAPTOGLOBIN-BINDING PROTEIN 1-RELATED"/>
    <property type="match status" value="1"/>
</dbReference>
<dbReference type="NCBIfam" id="TIGR01785">
    <property type="entry name" value="TonB-hemin"/>
    <property type="match status" value="1"/>
</dbReference>
<evidence type="ECO:0000256" key="13">
    <source>
        <dbReference type="SAM" id="MobiDB-lite"/>
    </source>
</evidence>
<feature type="region of interest" description="Disordered" evidence="13">
    <location>
        <begin position="1"/>
        <end position="47"/>
    </location>
</feature>
<keyword evidence="9 17" id="KW-0675">Receptor</keyword>
<dbReference type="EMBL" id="CABPSI010000001">
    <property type="protein sequence ID" value="VVD64067.1"/>
    <property type="molecule type" value="Genomic_DNA"/>
</dbReference>
<keyword evidence="5 11" id="KW-0812">Transmembrane</keyword>
<dbReference type="AlphaFoldDB" id="A0A5E4RL79"/>
<dbReference type="GO" id="GO:0015232">
    <property type="term" value="F:heme transmembrane transporter activity"/>
    <property type="evidence" value="ECO:0007669"/>
    <property type="project" value="InterPro"/>
</dbReference>
<evidence type="ECO:0000256" key="6">
    <source>
        <dbReference type="ARBA" id="ARBA00022729"/>
    </source>
</evidence>
<feature type="transmembrane region" description="Helical" evidence="14">
    <location>
        <begin position="54"/>
        <end position="77"/>
    </location>
</feature>
<keyword evidence="14" id="KW-1133">Transmembrane helix</keyword>
<keyword evidence="3 11" id="KW-0813">Transport</keyword>
<evidence type="ECO:0000256" key="2">
    <source>
        <dbReference type="ARBA" id="ARBA00009810"/>
    </source>
</evidence>
<dbReference type="InterPro" id="IPR010949">
    <property type="entry name" value="TonB_Hb/transfer/lactofer_rcpt"/>
</dbReference>
<dbReference type="PANTHER" id="PTHR30069">
    <property type="entry name" value="TONB-DEPENDENT OUTER MEMBRANE RECEPTOR"/>
    <property type="match status" value="1"/>
</dbReference>
<keyword evidence="4 11" id="KW-1134">Transmembrane beta strand</keyword>
<dbReference type="Proteomes" id="UP000333828">
    <property type="component" value="Unassembled WGS sequence"/>
</dbReference>
<dbReference type="Pfam" id="PF00593">
    <property type="entry name" value="TonB_dep_Rec_b-barrel"/>
    <property type="match status" value="1"/>
</dbReference>
<evidence type="ECO:0000313" key="18">
    <source>
        <dbReference type="Proteomes" id="UP000333828"/>
    </source>
</evidence>
<evidence type="ECO:0000256" key="10">
    <source>
        <dbReference type="ARBA" id="ARBA00023237"/>
    </source>
</evidence>
<sequence length="835" mass="90880">MKQSSSGGDRQFVMTTRRGNGANPSIRASRIAGNRIEDSRSERARENHRRLRPLVRAVFAAVWLPAGLTTGMTAAYAQQTPAQAQVETTTATGATATSATAAQSVQLAQASPKAPLQLAEANLREVNVTATRTPTESDRTPASISVITDQDLEEQQAQDIKEALRYEPGVTVRRAPYRPGSAALGGGRDGNSSINIRGLEGNRVALFEDGIRMPSGYSFGPLEAGRGDYMSMDILRRIEILRGPASSLYGSDGLTGVVNFLTKDPQDLLDTFGKSTYFSLRPYYNSMDRSFGTTAQAAWGGEQWQGMVIIDGNKGHELDSKGTNNSASTARTTANPQDSNGDSVLGKLVFKATPSSTFKLTAENVRRRVDTQVLSAVNPPTTLGLATSDRLERNRVSLDYDFNDASQAYVQNAHALLYFQDAKNNQYAYENRTAGARTRDNTYKERTIGGSLQAESNFVTGPLAHKLVYGTDASSAFITSYRNGTVPGAGESFPNKAFPDTDYTLFGAFLQDEIRYGALTVTPGIRYDAYWLSPKQNDPLYVSQSANGKPVAPTSSNDSAFSPRLAIMYEIAPSLIPYVQYARGFRTPTPDQVNNGFSNPLYGYMSIANPNLKPETSDTVELGLRGRLATTLGPVTYSTAVFAGNYRNFISQQNISGSGRPNDPLIYQYVNFSRARIQGWEGRATWALKGGVTLRTAMAYTHGTTEDDGSSSQPLNTINPFSMVLGVRYEPNSTWFAQADLLFQAAKSQSQIAKTCTSGMQQNQTCWAPGSSIVLDLSGGYHINKHATVYAGVYNVFDRKYWNWSDVRNIAETSNVKDAYSAPGRSVAVSLKLQY</sequence>